<feature type="region of interest" description="Disordered" evidence="7">
    <location>
        <begin position="396"/>
        <end position="466"/>
    </location>
</feature>
<feature type="domain" description="MAGE" evidence="9">
    <location>
        <begin position="47"/>
        <end position="261"/>
    </location>
</feature>
<dbReference type="SMART" id="SM01373">
    <property type="entry name" value="MAGE"/>
    <property type="match status" value="1"/>
</dbReference>
<keyword evidence="2" id="KW-0479">Metal-binding</keyword>
<keyword evidence="5" id="KW-0539">Nucleus</keyword>
<evidence type="ECO:0000259" key="8">
    <source>
        <dbReference type="PROSITE" id="PS50016"/>
    </source>
</evidence>
<dbReference type="Pfam" id="PF00628">
    <property type="entry name" value="PHD"/>
    <property type="match status" value="1"/>
</dbReference>
<dbReference type="GeneID" id="62207681"/>
<keyword evidence="11" id="KW-1185">Reference proteome</keyword>
<feature type="compositionally biased region" description="Basic and acidic residues" evidence="7">
    <location>
        <begin position="561"/>
        <end position="573"/>
    </location>
</feature>
<dbReference type="Gene3D" id="1.10.10.1210">
    <property type="entry name" value="MAGE homology domain, winged helix WH2 motif"/>
    <property type="match status" value="1"/>
</dbReference>
<feature type="compositionally biased region" description="Basic and acidic residues" evidence="7">
    <location>
        <begin position="508"/>
        <end position="527"/>
    </location>
</feature>
<keyword evidence="4" id="KW-0862">Zinc</keyword>
<dbReference type="PROSITE" id="PS50016">
    <property type="entry name" value="ZF_PHD_2"/>
    <property type="match status" value="1"/>
</dbReference>
<dbReference type="InterPro" id="IPR019786">
    <property type="entry name" value="Zinc_finger_PHD-type_CS"/>
</dbReference>
<gene>
    <name evidence="10" type="ORF">GT037_009456</name>
</gene>
<feature type="compositionally biased region" description="Low complexity" evidence="7">
    <location>
        <begin position="696"/>
        <end position="708"/>
    </location>
</feature>
<dbReference type="InterPro" id="IPR002190">
    <property type="entry name" value="MHD_dom"/>
</dbReference>
<organism evidence="10 11">
    <name type="scientific">Alternaria burnsii</name>
    <dbReference type="NCBI Taxonomy" id="1187904"/>
    <lineage>
        <taxon>Eukaryota</taxon>
        <taxon>Fungi</taxon>
        <taxon>Dikarya</taxon>
        <taxon>Ascomycota</taxon>
        <taxon>Pezizomycotina</taxon>
        <taxon>Dothideomycetes</taxon>
        <taxon>Pleosporomycetidae</taxon>
        <taxon>Pleosporales</taxon>
        <taxon>Pleosporineae</taxon>
        <taxon>Pleosporaceae</taxon>
        <taxon>Alternaria</taxon>
        <taxon>Alternaria sect. Alternaria</taxon>
    </lineage>
</organism>
<accession>A0A8H7AXE1</accession>
<feature type="region of interest" description="Disordered" evidence="7">
    <location>
        <begin position="1"/>
        <end position="47"/>
    </location>
</feature>
<feature type="domain" description="PHD-type" evidence="8">
    <location>
        <begin position="722"/>
        <end position="773"/>
    </location>
</feature>
<dbReference type="SUPFAM" id="SSF57903">
    <property type="entry name" value="FYVE/PHD zinc finger"/>
    <property type="match status" value="1"/>
</dbReference>
<dbReference type="PROSITE" id="PS01359">
    <property type="entry name" value="ZF_PHD_1"/>
    <property type="match status" value="1"/>
</dbReference>
<evidence type="ECO:0000256" key="1">
    <source>
        <dbReference type="ARBA" id="ARBA00004123"/>
    </source>
</evidence>
<sequence>MPPHRSRRAEEATPTPTQTQRRRRDDPPEEDEHVDMDEAMNQGSGSVDQLAKGLVRYALSCERSRKPIKRQDINVAVLGSTYTRLFKDVFAQANSQLMDVFGMQLVELPRAEKVTLRQKRAAAASDSQSKNTSIWVLQTILPDQYRIPDIIGPSRPIEEDINREDSYVGLYTMVIALITIHGGLIPEGKLDRALRRMNADQTTPMGTKDKTLANMIKDGYIVKVKDTQNGGEETIDYIVGPRGKMEVGRDGVAQLIRKIFGNSEDGDELDKKIERTLQVAGANDDAAPSVEAANVASQANGRKLMVGSSKLPSEGFEVASSAQQAPEIANNKDTTPKEGEAVGAVHVLGWTMSSIDSLLNPDAGLRRPSVTSPTATPADDAADALTTLATLGSGQQFVPAPTRELPSPTASSHAPRRTSSFGTHHAPVEPSPPLELPQARSPTLEHYHHGSNSPEEQKRRQSLLSRTSPAPVLAPIQNLSTALQEQTQDEKASTSIGEDVSQIVPSDHGGERDSTQHREPAFVRDEPTTSQIREPEATNGTLQPGSSSHNGDKLPSPQPFIKDEPSGTPREHTPAVTASQSERRGSVTGENMDADALKALEIAKQSDLGLRRRNQSVAERSERVQSPVDSKPASAPTKKRPAPAPAPAIKKKGTAKTSKPSKKRKVETEDGATRSVTPTSRIPKSASSRVMKKGSHAGTPAPGSSPAPDRSDDEGDSSEDHNLYCICKKPDNHKWMIGCDGGCDDWFHGDCVNMKQADEQLVDKFICPQCEENGKGNTTWKPMCRREGCRKPARVGKDRESKYCSDDCGVLFMQEQLQRTAGAKGANGTKEKSKKKKRVEEEEEPTPLGGTLRAKDLKALVDASPNIQAFKNLGTGVLTPPQTASPSRATFPANGEDLSLTAGEIERLTALHKEKTQLKDRLEVLKDREKFVSMAKEQAVRLADREKIKMKDFCGYDSRLSWSDAEFLLWRNSKHGRAAFHHSTLIPTPEQISSTPTPADGADAMDIDGGVDGEEKETACLKKRCQKHPQWQKLNLQDARFEELEVVEAIKECEKDERSVRDRARRRGAKDGLAKELTGGEDGTKVERNRDGWVEVVGS</sequence>
<dbReference type="PANTHER" id="PTHR46174:SF1">
    <property type="entry name" value="CXXC-TYPE ZINC FINGER PROTEIN 1"/>
    <property type="match status" value="1"/>
</dbReference>
<comment type="caution">
    <text evidence="10">The sequence shown here is derived from an EMBL/GenBank/DDBJ whole genome shotgun (WGS) entry which is preliminary data.</text>
</comment>
<proteinExistence type="predicted"/>
<dbReference type="EMBL" id="JAAABM010000016">
    <property type="protein sequence ID" value="KAF7672425.1"/>
    <property type="molecule type" value="Genomic_DNA"/>
</dbReference>
<evidence type="ECO:0000256" key="6">
    <source>
        <dbReference type="PROSITE-ProRule" id="PRU00146"/>
    </source>
</evidence>
<dbReference type="Proteomes" id="UP000596902">
    <property type="component" value="Unassembled WGS sequence"/>
</dbReference>
<feature type="compositionally biased region" description="Polar residues" evidence="7">
    <location>
        <begin position="408"/>
        <end position="422"/>
    </location>
</feature>
<evidence type="ECO:0000313" key="11">
    <source>
        <dbReference type="Proteomes" id="UP000596902"/>
    </source>
</evidence>
<dbReference type="RefSeq" id="XP_038782778.1">
    <property type="nucleotide sequence ID" value="XM_038934503.1"/>
</dbReference>
<feature type="region of interest" description="Disordered" evidence="7">
    <location>
        <begin position="1057"/>
        <end position="1099"/>
    </location>
</feature>
<comment type="subcellular location">
    <subcellularLocation>
        <location evidence="1">Nucleus</location>
    </subcellularLocation>
</comment>
<feature type="region of interest" description="Disordered" evidence="7">
    <location>
        <begin position="819"/>
        <end position="850"/>
    </location>
</feature>
<dbReference type="Gene3D" id="3.30.40.10">
    <property type="entry name" value="Zinc/RING finger domain, C3HC4 (zinc finger)"/>
    <property type="match status" value="1"/>
</dbReference>
<evidence type="ECO:0000256" key="3">
    <source>
        <dbReference type="ARBA" id="ARBA00022771"/>
    </source>
</evidence>
<evidence type="ECO:0000256" key="7">
    <source>
        <dbReference type="SAM" id="MobiDB-lite"/>
    </source>
</evidence>
<dbReference type="PROSITE" id="PS50838">
    <property type="entry name" value="MAGE"/>
    <property type="match status" value="1"/>
</dbReference>
<dbReference type="Gene3D" id="1.10.10.1200">
    <property type="entry name" value="MAGE homology domain, winged helix WH1 motif"/>
    <property type="match status" value="1"/>
</dbReference>
<dbReference type="CDD" id="cd16039">
    <property type="entry name" value="PHD_SPP1"/>
    <property type="match status" value="1"/>
</dbReference>
<dbReference type="InterPro" id="IPR041898">
    <property type="entry name" value="MAGE_WH1"/>
</dbReference>
<dbReference type="AlphaFoldDB" id="A0A8H7AXE1"/>
<dbReference type="GO" id="GO:0048188">
    <property type="term" value="C:Set1C/COMPASS complex"/>
    <property type="evidence" value="ECO:0007669"/>
    <property type="project" value="InterPro"/>
</dbReference>
<feature type="compositionally biased region" description="Acidic residues" evidence="7">
    <location>
        <begin position="27"/>
        <end position="38"/>
    </location>
</feature>
<evidence type="ECO:0000256" key="4">
    <source>
        <dbReference type="ARBA" id="ARBA00022833"/>
    </source>
</evidence>
<reference evidence="10" key="1">
    <citation type="submission" date="2020-01" db="EMBL/GenBank/DDBJ databases">
        <authorList>
            <person name="Feng Z.H.Z."/>
        </authorList>
    </citation>
    <scope>NUCLEOTIDE SEQUENCE</scope>
    <source>
        <strain evidence="10">CBS107.38</strain>
    </source>
</reference>
<feature type="compositionally biased region" description="Polar residues" evidence="7">
    <location>
        <begin position="674"/>
        <end position="688"/>
    </location>
</feature>
<feature type="compositionally biased region" description="Basic residues" evidence="7">
    <location>
        <begin position="649"/>
        <end position="665"/>
    </location>
</feature>
<dbReference type="InterPro" id="IPR001965">
    <property type="entry name" value="Znf_PHD"/>
</dbReference>
<evidence type="ECO:0000313" key="10">
    <source>
        <dbReference type="EMBL" id="KAF7672425.1"/>
    </source>
</evidence>
<dbReference type="InterPro" id="IPR019787">
    <property type="entry name" value="Znf_PHD-finger"/>
</dbReference>
<evidence type="ECO:0000259" key="9">
    <source>
        <dbReference type="PROSITE" id="PS50838"/>
    </source>
</evidence>
<dbReference type="SMART" id="SM00249">
    <property type="entry name" value="PHD"/>
    <property type="match status" value="1"/>
</dbReference>
<dbReference type="Pfam" id="PF01454">
    <property type="entry name" value="MAGE"/>
    <property type="match status" value="1"/>
</dbReference>
<name>A0A8H7AXE1_9PLEO</name>
<reference evidence="10" key="2">
    <citation type="submission" date="2020-08" db="EMBL/GenBank/DDBJ databases">
        <title>Draft Genome Sequence of Cumin Blight Pathogen Alternaria burnsii.</title>
        <authorList>
            <person name="Feng Z."/>
        </authorList>
    </citation>
    <scope>NUCLEOTIDE SEQUENCE</scope>
    <source>
        <strain evidence="10">CBS107.38</strain>
    </source>
</reference>
<dbReference type="GO" id="GO:0045893">
    <property type="term" value="P:positive regulation of DNA-templated transcription"/>
    <property type="evidence" value="ECO:0007669"/>
    <property type="project" value="TreeGrafter"/>
</dbReference>
<evidence type="ECO:0000256" key="5">
    <source>
        <dbReference type="ARBA" id="ARBA00023242"/>
    </source>
</evidence>
<dbReference type="GO" id="GO:0008270">
    <property type="term" value="F:zinc ion binding"/>
    <property type="evidence" value="ECO:0007669"/>
    <property type="project" value="UniProtKB-KW"/>
</dbReference>
<dbReference type="InterPro" id="IPR013083">
    <property type="entry name" value="Znf_RING/FYVE/PHD"/>
</dbReference>
<feature type="compositionally biased region" description="Basic and acidic residues" evidence="7">
    <location>
        <begin position="1082"/>
        <end position="1093"/>
    </location>
</feature>
<dbReference type="InterPro" id="IPR011011">
    <property type="entry name" value="Znf_FYVE_PHD"/>
</dbReference>
<feature type="region of interest" description="Disordered" evidence="7">
    <location>
        <begin position="482"/>
        <end position="716"/>
    </location>
</feature>
<dbReference type="PANTHER" id="PTHR46174">
    <property type="entry name" value="CXXC-TYPE ZINC FINGER PROTEIN 1"/>
    <property type="match status" value="1"/>
</dbReference>
<dbReference type="InterPro" id="IPR037869">
    <property type="entry name" value="Spp1/CFP1"/>
</dbReference>
<evidence type="ECO:0000256" key="2">
    <source>
        <dbReference type="ARBA" id="ARBA00022723"/>
    </source>
</evidence>
<protein>
    <submittedName>
        <fullName evidence="10">Mage-domain-containing protein</fullName>
    </submittedName>
</protein>
<keyword evidence="3 6" id="KW-0863">Zinc-finger</keyword>
<dbReference type="InterPro" id="IPR041899">
    <property type="entry name" value="MAGE_WH2"/>
</dbReference>
<feature type="compositionally biased region" description="Polar residues" evidence="7">
    <location>
        <begin position="528"/>
        <end position="549"/>
    </location>
</feature>